<evidence type="ECO:0000256" key="6">
    <source>
        <dbReference type="RuleBase" id="RU003811"/>
    </source>
</evidence>
<sequence>MSNKTTLNLEGINAHIVNWLKTYAENSGVKGFVIGISGGIDSALTSTLCAQTGFPVLCVEMPIHQAESHVNRANEHINQLKKRFPNVFNDRVDLTPSFETFKNSVPTCEKEEVLFLALANTRARLRMTTLYYLAGIHGFLVAGTGNKVEDFGVGFYTKYGDGGVDVSPIADLMKSEVRQLAKFVGVPESILVAKPTDGLFTDAALGGDRSDEDQLGASYDELEWAMLEKDKGKVAEDFEGRQAEVFRIYSQRNKINQHKMKPIPVCEIPKEFIIR</sequence>
<dbReference type="PANTHER" id="PTHR23090">
    <property type="entry name" value="NH 3 /GLUTAMINE-DEPENDENT NAD + SYNTHETASE"/>
    <property type="match status" value="1"/>
</dbReference>
<accession>A0A1H6X8K7</accession>
<evidence type="ECO:0000256" key="1">
    <source>
        <dbReference type="ARBA" id="ARBA00004790"/>
    </source>
</evidence>
<dbReference type="EC" id="6.3.1.5" evidence="7"/>
<dbReference type="GO" id="GO:0005524">
    <property type="term" value="F:ATP binding"/>
    <property type="evidence" value="ECO:0007669"/>
    <property type="project" value="UniProtKB-KW"/>
</dbReference>
<dbReference type="EMBL" id="FNYA01000007">
    <property type="protein sequence ID" value="SEJ21192.1"/>
    <property type="molecule type" value="Genomic_DNA"/>
</dbReference>
<dbReference type="Proteomes" id="UP000199702">
    <property type="component" value="Unassembled WGS sequence"/>
</dbReference>
<dbReference type="Gene3D" id="3.40.50.620">
    <property type="entry name" value="HUPs"/>
    <property type="match status" value="1"/>
</dbReference>
<dbReference type="InterPro" id="IPR014729">
    <property type="entry name" value="Rossmann-like_a/b/a_fold"/>
</dbReference>
<evidence type="ECO:0000256" key="3">
    <source>
        <dbReference type="ARBA" id="ARBA00022741"/>
    </source>
</evidence>
<keyword evidence="5 6" id="KW-0520">NAD</keyword>
<feature type="domain" description="NAD/GMP synthase" evidence="8">
    <location>
        <begin position="15"/>
        <end position="261"/>
    </location>
</feature>
<evidence type="ECO:0000313" key="9">
    <source>
        <dbReference type="EMBL" id="SEJ21192.1"/>
    </source>
</evidence>
<evidence type="ECO:0000256" key="4">
    <source>
        <dbReference type="ARBA" id="ARBA00022840"/>
    </source>
</evidence>
<dbReference type="GO" id="GO:0009435">
    <property type="term" value="P:NAD+ biosynthetic process"/>
    <property type="evidence" value="ECO:0007669"/>
    <property type="project" value="UniProtKB-UniPathway"/>
</dbReference>
<comment type="pathway">
    <text evidence="1">Cofactor biosynthesis; NAD(+) biosynthesis.</text>
</comment>
<dbReference type="UniPathway" id="UPA00253"/>
<keyword evidence="2 6" id="KW-0436">Ligase</keyword>
<dbReference type="InterPro" id="IPR022310">
    <property type="entry name" value="NAD/GMP_synthase"/>
</dbReference>
<comment type="catalytic activity">
    <reaction evidence="7">
        <text>deamido-NAD(+) + NH4(+) + ATP = AMP + diphosphate + NAD(+) + H(+)</text>
        <dbReference type="Rhea" id="RHEA:21188"/>
        <dbReference type="ChEBI" id="CHEBI:15378"/>
        <dbReference type="ChEBI" id="CHEBI:28938"/>
        <dbReference type="ChEBI" id="CHEBI:30616"/>
        <dbReference type="ChEBI" id="CHEBI:33019"/>
        <dbReference type="ChEBI" id="CHEBI:57540"/>
        <dbReference type="ChEBI" id="CHEBI:58437"/>
        <dbReference type="ChEBI" id="CHEBI:456215"/>
        <dbReference type="EC" id="6.3.1.5"/>
    </reaction>
</comment>
<proteinExistence type="inferred from homology"/>
<dbReference type="GO" id="GO:0005737">
    <property type="term" value="C:cytoplasm"/>
    <property type="evidence" value="ECO:0007669"/>
    <property type="project" value="InterPro"/>
</dbReference>
<dbReference type="RefSeq" id="WP_091314679.1">
    <property type="nucleotide sequence ID" value="NZ_CBCSJU010000003.1"/>
</dbReference>
<dbReference type="GO" id="GO:0008795">
    <property type="term" value="F:NAD+ synthase activity"/>
    <property type="evidence" value="ECO:0007669"/>
    <property type="project" value="UniProtKB-EC"/>
</dbReference>
<evidence type="ECO:0000259" key="8">
    <source>
        <dbReference type="Pfam" id="PF02540"/>
    </source>
</evidence>
<dbReference type="Pfam" id="PF02540">
    <property type="entry name" value="NAD_synthase"/>
    <property type="match status" value="1"/>
</dbReference>
<dbReference type="InterPro" id="IPR003694">
    <property type="entry name" value="NAD_synthase"/>
</dbReference>
<dbReference type="NCBIfam" id="TIGR00552">
    <property type="entry name" value="nadE"/>
    <property type="match status" value="1"/>
</dbReference>
<dbReference type="PANTHER" id="PTHR23090:SF9">
    <property type="entry name" value="GLUTAMINE-DEPENDENT NAD(+) SYNTHETASE"/>
    <property type="match status" value="1"/>
</dbReference>
<evidence type="ECO:0000256" key="5">
    <source>
        <dbReference type="ARBA" id="ARBA00023027"/>
    </source>
</evidence>
<protein>
    <recommendedName>
        <fullName evidence="7">NH(3)-dependent NAD(+) synthetase</fullName>
        <ecNumber evidence="7">6.3.1.5</ecNumber>
    </recommendedName>
</protein>
<name>A0A1H6X8K7_9FLAO</name>
<keyword evidence="10" id="KW-1185">Reference proteome</keyword>
<dbReference type="GO" id="GO:0004359">
    <property type="term" value="F:glutaminase activity"/>
    <property type="evidence" value="ECO:0007669"/>
    <property type="project" value="InterPro"/>
</dbReference>
<comment type="similarity">
    <text evidence="6">Belongs to the NAD synthetase family.</text>
</comment>
<dbReference type="OrthoDB" id="9803818at2"/>
<dbReference type="STRING" id="402734.SAMN05660918_2668"/>
<dbReference type="AlphaFoldDB" id="A0A1H6X8K7"/>
<dbReference type="SUPFAM" id="SSF52402">
    <property type="entry name" value="Adenine nucleotide alpha hydrolases-like"/>
    <property type="match status" value="1"/>
</dbReference>
<keyword evidence="3 6" id="KW-0547">Nucleotide-binding</keyword>
<dbReference type="GO" id="GO:0003952">
    <property type="term" value="F:NAD+ synthase (glutamine-hydrolyzing) activity"/>
    <property type="evidence" value="ECO:0007669"/>
    <property type="project" value="InterPro"/>
</dbReference>
<organism evidence="9 10">
    <name type="scientific">Flavobacterium terrigena</name>
    <dbReference type="NCBI Taxonomy" id="402734"/>
    <lineage>
        <taxon>Bacteria</taxon>
        <taxon>Pseudomonadati</taxon>
        <taxon>Bacteroidota</taxon>
        <taxon>Flavobacteriia</taxon>
        <taxon>Flavobacteriales</taxon>
        <taxon>Flavobacteriaceae</taxon>
        <taxon>Flavobacterium</taxon>
    </lineage>
</organism>
<evidence type="ECO:0000313" key="10">
    <source>
        <dbReference type="Proteomes" id="UP000199702"/>
    </source>
</evidence>
<gene>
    <name evidence="9" type="ORF">SAMN05660918_2668</name>
</gene>
<reference evidence="10" key="1">
    <citation type="submission" date="2016-10" db="EMBL/GenBank/DDBJ databases">
        <authorList>
            <person name="Varghese N."/>
            <person name="Submissions S."/>
        </authorList>
    </citation>
    <scope>NUCLEOTIDE SEQUENCE [LARGE SCALE GENOMIC DNA]</scope>
    <source>
        <strain evidence="10">DSM 17934</strain>
    </source>
</reference>
<evidence type="ECO:0000256" key="7">
    <source>
        <dbReference type="RuleBase" id="RU003812"/>
    </source>
</evidence>
<dbReference type="CDD" id="cd00553">
    <property type="entry name" value="NAD_synthase"/>
    <property type="match status" value="1"/>
</dbReference>
<keyword evidence="4 6" id="KW-0067">ATP-binding</keyword>
<evidence type="ECO:0000256" key="2">
    <source>
        <dbReference type="ARBA" id="ARBA00022598"/>
    </source>
</evidence>